<dbReference type="PROSITE" id="PS50158">
    <property type="entry name" value="ZF_CCHC"/>
    <property type="match status" value="1"/>
</dbReference>
<evidence type="ECO:0000313" key="1">
    <source>
        <dbReference type="EMBL" id="CAB4019905.1"/>
    </source>
</evidence>
<keyword evidence="2" id="KW-1185">Reference proteome</keyword>
<dbReference type="FunFam" id="3.10.10.10:FF:000003">
    <property type="entry name" value="Retrovirus-related Pol polyprotein from transposon 297-like Protein"/>
    <property type="match status" value="1"/>
</dbReference>
<dbReference type="PANTHER" id="PTHR37984">
    <property type="entry name" value="PROTEIN CBG26694"/>
    <property type="match status" value="1"/>
</dbReference>
<dbReference type="GO" id="GO:0008270">
    <property type="term" value="F:zinc ion binding"/>
    <property type="evidence" value="ECO:0007669"/>
    <property type="project" value="InterPro"/>
</dbReference>
<reference evidence="1" key="1">
    <citation type="submission" date="2020-04" db="EMBL/GenBank/DDBJ databases">
        <authorList>
            <person name="Alioto T."/>
            <person name="Alioto T."/>
            <person name="Gomez Garrido J."/>
        </authorList>
    </citation>
    <scope>NUCLEOTIDE SEQUENCE</scope>
    <source>
        <strain evidence="1">A484AB</strain>
    </source>
</reference>
<sequence length="748" mass="85777">MATSLPDFPPFDTDAEPTSLGIQWKKWVQRLENLFLALDIKDKTRQKVLLLYYAGVKLSDIYYILKTTIKDYQQVKGKLDAHFEPKKEDESIDKFVTSLREVANRCDFHSIDREIKDHIVQKCFSDRLRRKALREDLSLANVVNAARAMEIADAQAKDENTLKTKEWEERIKTTSPKTRNAVTVVACDHIQMVKSCPAWRLECRNCGKRNHYARKCKAAKRGIGKLKGVKVTLHIDETVKPVAQKHRRVPFHLRDKVEAELSRLEDAGIIETVDSATDWISPIVIAPKKDSNEIRMCVDTLELDEESKGITTFSTHVGLRRYCRLNFGTNSAPEIFYDELRKKLEGIPGVRNIHDDILVSGFDEEDHNRALSATFQRLRESGLTDVERRYGQIELYQLGKLNPADYTSRQPLPLFPMFKTRVERIGRTRSNWVVTNDVPPSLKIKEIRSATHLDPVLCDLYKIIENQQTIDGAKCRQYTNVVEELSIAKGVILRGNRIIIPKSLQNKVIKIAHEGTSQNGPWESLAVDYYGPLPSGDYVLVVIDEYSRFPEIEFTTSTSAKATIPKLDRIFSSYGIPIQLKSDNGPPFNSKTFSDYCEFMGIQHNNITPLHPQANGLVENFNRMINKVVRTSSIERKCRKQELFKFLRNYRATPHTTTGKSPAELLFQTRPYRVRMPELSTSHDTDNEVRERDAEKKLQAKQYADRKSYVKSSSLKVGDLVLVRNERKGKLQPLYDPKPYTVTTTKAQ</sequence>
<dbReference type="InterPro" id="IPR043128">
    <property type="entry name" value="Rev_trsase/Diguanyl_cyclase"/>
</dbReference>
<gene>
    <name evidence="1" type="ORF">PACLA_8A014463</name>
</gene>
<dbReference type="PROSITE" id="PS50994">
    <property type="entry name" value="INTEGRASE"/>
    <property type="match status" value="1"/>
</dbReference>
<dbReference type="OrthoDB" id="5988576at2759"/>
<comment type="caution">
    <text evidence="1">The sequence shown here is derived from an EMBL/GenBank/DDBJ whole genome shotgun (WGS) entry which is preliminary data.</text>
</comment>
<proteinExistence type="predicted"/>
<dbReference type="GO" id="GO:0015074">
    <property type="term" value="P:DNA integration"/>
    <property type="evidence" value="ECO:0007669"/>
    <property type="project" value="InterPro"/>
</dbReference>
<dbReference type="InterPro" id="IPR043502">
    <property type="entry name" value="DNA/RNA_pol_sf"/>
</dbReference>
<dbReference type="InterPro" id="IPR050951">
    <property type="entry name" value="Retrovirus_Pol_polyprotein"/>
</dbReference>
<protein>
    <submittedName>
        <fullName evidence="1">Transposon Tf2-9 poly</fullName>
    </submittedName>
</protein>
<dbReference type="InterPro" id="IPR001584">
    <property type="entry name" value="Integrase_cat-core"/>
</dbReference>
<dbReference type="PANTHER" id="PTHR37984:SF11">
    <property type="entry name" value="INTEGRASE CATALYTIC DOMAIN-CONTAINING PROTEIN"/>
    <property type="match status" value="1"/>
</dbReference>
<dbReference type="InterPro" id="IPR001878">
    <property type="entry name" value="Znf_CCHC"/>
</dbReference>
<dbReference type="SUPFAM" id="SSF53098">
    <property type="entry name" value="Ribonuclease H-like"/>
    <property type="match status" value="1"/>
</dbReference>
<dbReference type="AlphaFoldDB" id="A0A6S7IL87"/>
<dbReference type="SUPFAM" id="SSF56672">
    <property type="entry name" value="DNA/RNA polymerases"/>
    <property type="match status" value="1"/>
</dbReference>
<dbReference type="Gene3D" id="3.30.420.10">
    <property type="entry name" value="Ribonuclease H-like superfamily/Ribonuclease H"/>
    <property type="match status" value="1"/>
</dbReference>
<dbReference type="InterPro" id="IPR012337">
    <property type="entry name" value="RNaseH-like_sf"/>
</dbReference>
<dbReference type="FunFam" id="3.30.420.10:FF:000063">
    <property type="entry name" value="Retrovirus-related Pol polyprotein from transposon 297-like Protein"/>
    <property type="match status" value="1"/>
</dbReference>
<name>A0A6S7IL87_PARCT</name>
<dbReference type="Pfam" id="PF00665">
    <property type="entry name" value="rve"/>
    <property type="match status" value="1"/>
</dbReference>
<dbReference type="EMBL" id="CACRXK020010679">
    <property type="protein sequence ID" value="CAB4019905.1"/>
    <property type="molecule type" value="Genomic_DNA"/>
</dbReference>
<dbReference type="InterPro" id="IPR036397">
    <property type="entry name" value="RNaseH_sf"/>
</dbReference>
<organism evidence="1 2">
    <name type="scientific">Paramuricea clavata</name>
    <name type="common">Red gorgonian</name>
    <name type="synonym">Violescent sea-whip</name>
    <dbReference type="NCBI Taxonomy" id="317549"/>
    <lineage>
        <taxon>Eukaryota</taxon>
        <taxon>Metazoa</taxon>
        <taxon>Cnidaria</taxon>
        <taxon>Anthozoa</taxon>
        <taxon>Octocorallia</taxon>
        <taxon>Malacalcyonacea</taxon>
        <taxon>Plexauridae</taxon>
        <taxon>Paramuricea</taxon>
    </lineage>
</organism>
<dbReference type="Gene3D" id="3.10.10.10">
    <property type="entry name" value="HIV Type 1 Reverse Transcriptase, subunit A, domain 1"/>
    <property type="match status" value="2"/>
</dbReference>
<accession>A0A6S7IL87</accession>
<evidence type="ECO:0000313" key="2">
    <source>
        <dbReference type="Proteomes" id="UP001152795"/>
    </source>
</evidence>
<dbReference type="Proteomes" id="UP001152795">
    <property type="component" value="Unassembled WGS sequence"/>
</dbReference>
<dbReference type="GO" id="GO:0003676">
    <property type="term" value="F:nucleic acid binding"/>
    <property type="evidence" value="ECO:0007669"/>
    <property type="project" value="InterPro"/>
</dbReference>
<dbReference type="Gene3D" id="3.30.70.270">
    <property type="match status" value="1"/>
</dbReference>